<keyword evidence="1" id="KW-0732">Signal</keyword>
<sequence>MVNMVICLVSLAFYKIAFSSIELPSDVIVPKISGIRTISVEKSDGLYFYMFSGSIDASRFSSNMMIKSPKSIRFSNTFYYPPDRSYYGMAYFEDPTNNNKLVIIFGGIGLDGVYGDIWAYNIDMDIWKKFDFELPEPCYDFAYTSFIDPITNKTIIVISGGLNNMNTYVNKAYKCIIEDKYCELIKSLEDCFDYGIVGAELLYIDDYLLLFSGYYYYRSNESDNIVINRAICQINLIENSIHLILTDSTGAFNGGSCYYNNSIYSFFGFTYYDYIKKIESIYITDIIDFIPTKISIKCPKDLECARGSFAISCNENNVTILGGISKSGPTNSYFTIDLDILEVVDYKEELNYPSPRAFASLS</sequence>
<dbReference type="SUPFAM" id="SSF117281">
    <property type="entry name" value="Kelch motif"/>
    <property type="match status" value="1"/>
</dbReference>
<comment type="caution">
    <text evidence="2">The sequence shown here is derived from an EMBL/GenBank/DDBJ whole genome shotgun (WGS) entry which is preliminary data.</text>
</comment>
<proteinExistence type="predicted"/>
<keyword evidence="3" id="KW-1185">Reference proteome</keyword>
<evidence type="ECO:0000313" key="2">
    <source>
        <dbReference type="EMBL" id="OMJ66359.1"/>
    </source>
</evidence>
<accession>A0A1R2APE9</accession>
<dbReference type="EMBL" id="MPUH01001739">
    <property type="protein sequence ID" value="OMJ66359.1"/>
    <property type="molecule type" value="Genomic_DNA"/>
</dbReference>
<gene>
    <name evidence="2" type="ORF">SteCoe_36814</name>
</gene>
<feature type="chain" id="PRO_5012593667" evidence="1">
    <location>
        <begin position="20"/>
        <end position="362"/>
    </location>
</feature>
<dbReference type="Proteomes" id="UP000187209">
    <property type="component" value="Unassembled WGS sequence"/>
</dbReference>
<protein>
    <submittedName>
        <fullName evidence="2">Uncharacterized protein</fullName>
    </submittedName>
</protein>
<dbReference type="Gene3D" id="2.120.10.80">
    <property type="entry name" value="Kelch-type beta propeller"/>
    <property type="match status" value="2"/>
</dbReference>
<reference evidence="2 3" key="1">
    <citation type="submission" date="2016-11" db="EMBL/GenBank/DDBJ databases">
        <title>The macronuclear genome of Stentor coeruleus: a giant cell with tiny introns.</title>
        <authorList>
            <person name="Slabodnick M."/>
            <person name="Ruby J.G."/>
            <person name="Reiff S.B."/>
            <person name="Swart E.C."/>
            <person name="Gosai S."/>
            <person name="Prabakaran S."/>
            <person name="Witkowska E."/>
            <person name="Larue G.E."/>
            <person name="Fisher S."/>
            <person name="Freeman R.M."/>
            <person name="Gunawardena J."/>
            <person name="Chu W."/>
            <person name="Stover N.A."/>
            <person name="Gregory B.D."/>
            <person name="Nowacki M."/>
            <person name="Derisi J."/>
            <person name="Roy S.W."/>
            <person name="Marshall W.F."/>
            <person name="Sood P."/>
        </authorList>
    </citation>
    <scope>NUCLEOTIDE SEQUENCE [LARGE SCALE GENOMIC DNA]</scope>
    <source>
        <strain evidence="2">WM001</strain>
    </source>
</reference>
<evidence type="ECO:0000313" key="3">
    <source>
        <dbReference type="Proteomes" id="UP000187209"/>
    </source>
</evidence>
<feature type="signal peptide" evidence="1">
    <location>
        <begin position="1"/>
        <end position="19"/>
    </location>
</feature>
<dbReference type="AlphaFoldDB" id="A0A1R2APE9"/>
<organism evidence="2 3">
    <name type="scientific">Stentor coeruleus</name>
    <dbReference type="NCBI Taxonomy" id="5963"/>
    <lineage>
        <taxon>Eukaryota</taxon>
        <taxon>Sar</taxon>
        <taxon>Alveolata</taxon>
        <taxon>Ciliophora</taxon>
        <taxon>Postciliodesmatophora</taxon>
        <taxon>Heterotrichea</taxon>
        <taxon>Heterotrichida</taxon>
        <taxon>Stentoridae</taxon>
        <taxon>Stentor</taxon>
    </lineage>
</organism>
<name>A0A1R2APE9_9CILI</name>
<evidence type="ECO:0000256" key="1">
    <source>
        <dbReference type="SAM" id="SignalP"/>
    </source>
</evidence>
<dbReference type="InterPro" id="IPR015915">
    <property type="entry name" value="Kelch-typ_b-propeller"/>
</dbReference>